<reference evidence="1" key="2">
    <citation type="submission" date="2025-09" db="UniProtKB">
        <authorList>
            <consortium name="EnsemblPlants"/>
        </authorList>
    </citation>
    <scope>IDENTIFICATION</scope>
</reference>
<dbReference type="Proteomes" id="UP001732700">
    <property type="component" value="Chromosome 4A"/>
</dbReference>
<protein>
    <submittedName>
        <fullName evidence="1">Uncharacterized protein</fullName>
    </submittedName>
</protein>
<accession>A0ACD5WNW2</accession>
<dbReference type="EnsemblPlants" id="AVESA.00010b.r2.4AG0645930.1">
    <property type="protein sequence ID" value="AVESA.00010b.r2.4AG0645930.1.CDS"/>
    <property type="gene ID" value="AVESA.00010b.r2.4AG0645930"/>
</dbReference>
<organism evidence="1 2">
    <name type="scientific">Avena sativa</name>
    <name type="common">Oat</name>
    <dbReference type="NCBI Taxonomy" id="4498"/>
    <lineage>
        <taxon>Eukaryota</taxon>
        <taxon>Viridiplantae</taxon>
        <taxon>Streptophyta</taxon>
        <taxon>Embryophyta</taxon>
        <taxon>Tracheophyta</taxon>
        <taxon>Spermatophyta</taxon>
        <taxon>Magnoliopsida</taxon>
        <taxon>Liliopsida</taxon>
        <taxon>Poales</taxon>
        <taxon>Poaceae</taxon>
        <taxon>BOP clade</taxon>
        <taxon>Pooideae</taxon>
        <taxon>Poodae</taxon>
        <taxon>Poeae</taxon>
        <taxon>Poeae Chloroplast Group 1 (Aveneae type)</taxon>
        <taxon>Aveninae</taxon>
        <taxon>Avena</taxon>
    </lineage>
</organism>
<keyword evidence="2" id="KW-1185">Reference proteome</keyword>
<name>A0ACD5WNW2_AVESA</name>
<evidence type="ECO:0000313" key="2">
    <source>
        <dbReference type="Proteomes" id="UP001732700"/>
    </source>
</evidence>
<proteinExistence type="predicted"/>
<sequence length="428" mass="47856">MILRRTNTPISSSTSHTPAAPLHICSSHNRAPNPRSPSQRTSPSLSGFIASQLAHRPLDSAPLVSTGAAMEHGPMETASLKFDPMARLTDDILADIISRVPYKSTCCCKCVSTRWRDLISHPDYRKKMPQSLAGFFYESYNSGRSPRIARHFTNISGKGEPLIDSSLSFLPKYESIEVLDCRNGLLLCRCWKPTDPKTLDYMVCNPATKKWVVVPPTKWSSKAMVPRLGFDPAVSSHFHVFEFIDEEIIWGKDEEELYNYSKGIEELAIYSSKTGVWMHLSLGSSMFAIPMYSKGVFLNGVLHMSIFDTMVIAVDVEGSNWWTIDPPTTLYCRDGPGDAIFQSQGSLYFASSTAGPALSVWVLEDYTTENWTLKDHVSHLELFGTEYSFMADDFTIISIHPDRNLIFIVGGCRGNGHGRCCNRQRVVE</sequence>
<reference evidence="1" key="1">
    <citation type="submission" date="2021-05" db="EMBL/GenBank/DDBJ databases">
        <authorList>
            <person name="Scholz U."/>
            <person name="Mascher M."/>
            <person name="Fiebig A."/>
        </authorList>
    </citation>
    <scope>NUCLEOTIDE SEQUENCE [LARGE SCALE GENOMIC DNA]</scope>
</reference>
<evidence type="ECO:0000313" key="1">
    <source>
        <dbReference type="EnsemblPlants" id="AVESA.00010b.r2.4AG0645930.1.CDS"/>
    </source>
</evidence>